<dbReference type="AlphaFoldDB" id="J3M525"/>
<evidence type="ECO:0000313" key="3">
    <source>
        <dbReference type="Proteomes" id="UP000006038"/>
    </source>
</evidence>
<evidence type="ECO:0000256" key="1">
    <source>
        <dbReference type="SAM" id="MobiDB-lite"/>
    </source>
</evidence>
<name>J3M525_ORYBR</name>
<reference evidence="2" key="1">
    <citation type="journal article" date="2013" name="Nat. Commun.">
        <title>Whole-genome sequencing of Oryza brachyantha reveals mechanisms underlying Oryza genome evolution.</title>
        <authorList>
            <person name="Chen J."/>
            <person name="Huang Q."/>
            <person name="Gao D."/>
            <person name="Wang J."/>
            <person name="Lang Y."/>
            <person name="Liu T."/>
            <person name="Li B."/>
            <person name="Bai Z."/>
            <person name="Luis Goicoechea J."/>
            <person name="Liang C."/>
            <person name="Chen C."/>
            <person name="Zhang W."/>
            <person name="Sun S."/>
            <person name="Liao Y."/>
            <person name="Zhang X."/>
            <person name="Yang L."/>
            <person name="Song C."/>
            <person name="Wang M."/>
            <person name="Shi J."/>
            <person name="Liu G."/>
            <person name="Liu J."/>
            <person name="Zhou H."/>
            <person name="Zhou W."/>
            <person name="Yu Q."/>
            <person name="An N."/>
            <person name="Chen Y."/>
            <person name="Cai Q."/>
            <person name="Wang B."/>
            <person name="Liu B."/>
            <person name="Min J."/>
            <person name="Huang Y."/>
            <person name="Wu H."/>
            <person name="Li Z."/>
            <person name="Zhang Y."/>
            <person name="Yin Y."/>
            <person name="Song W."/>
            <person name="Jiang J."/>
            <person name="Jackson S.A."/>
            <person name="Wing R.A."/>
            <person name="Wang J."/>
            <person name="Chen M."/>
        </authorList>
    </citation>
    <scope>NUCLEOTIDE SEQUENCE [LARGE SCALE GENOMIC DNA]</scope>
    <source>
        <strain evidence="2">cv. IRGC 101232</strain>
    </source>
</reference>
<dbReference type="EnsemblPlants" id="OB05G16990.1">
    <property type="protein sequence ID" value="OB05G16990.1"/>
    <property type="gene ID" value="OB05G16990"/>
</dbReference>
<keyword evidence="3" id="KW-1185">Reference proteome</keyword>
<protein>
    <submittedName>
        <fullName evidence="2">Uncharacterized protein</fullName>
    </submittedName>
</protein>
<dbReference type="HOGENOM" id="CLU_797817_0_0_1"/>
<reference evidence="2" key="2">
    <citation type="submission" date="2013-04" db="UniProtKB">
        <authorList>
            <consortium name="EnsemblPlants"/>
        </authorList>
    </citation>
    <scope>IDENTIFICATION</scope>
</reference>
<organism evidence="2">
    <name type="scientific">Oryza brachyantha</name>
    <name type="common">malo sina</name>
    <dbReference type="NCBI Taxonomy" id="4533"/>
    <lineage>
        <taxon>Eukaryota</taxon>
        <taxon>Viridiplantae</taxon>
        <taxon>Streptophyta</taxon>
        <taxon>Embryophyta</taxon>
        <taxon>Tracheophyta</taxon>
        <taxon>Spermatophyta</taxon>
        <taxon>Magnoliopsida</taxon>
        <taxon>Liliopsida</taxon>
        <taxon>Poales</taxon>
        <taxon>Poaceae</taxon>
        <taxon>BOP clade</taxon>
        <taxon>Oryzoideae</taxon>
        <taxon>Oryzeae</taxon>
        <taxon>Oryzinae</taxon>
        <taxon>Oryza</taxon>
    </lineage>
</organism>
<evidence type="ECO:0000313" key="2">
    <source>
        <dbReference type="EnsemblPlants" id="OB05G16990.1"/>
    </source>
</evidence>
<dbReference type="Gramene" id="OB05G16990.1">
    <property type="protein sequence ID" value="OB05G16990.1"/>
    <property type="gene ID" value="OB05G16990"/>
</dbReference>
<dbReference type="Proteomes" id="UP000006038">
    <property type="component" value="Chromosome 5"/>
</dbReference>
<feature type="region of interest" description="Disordered" evidence="1">
    <location>
        <begin position="47"/>
        <end position="71"/>
    </location>
</feature>
<feature type="compositionally biased region" description="Basic and acidic residues" evidence="1">
    <location>
        <begin position="55"/>
        <end position="71"/>
    </location>
</feature>
<accession>J3M525</accession>
<sequence>MDSAVHHALLNQSSVIVNTMYGLIKKVADGSTTQELPKGLVYLPKGTTHMQYGPMRDEEPQRSIRENNEPLPKFRDEDWTDRIAEMIRDQFDLWPKEQMVMYRRPYPEWLERVLLPHRYCAPDFSKFVGQDGVSTINHVSQFLARCGEALVEDALKVRRYWHMRSNIRRPEKKKFHRNIAYFAKTLSDSDQEDAEIGLVEWTKNKKPMTCPWVKGGKNEEKFDFDINKADKIFDLLLQEKHKQLPPGHVIPSVEERYCKWLNSVSRARQNESYIFRHQDQSAIEQGRIKFEEAKKLMEIDGHPFLVNMIVDYTKRKCRGGMEGMGLAKYARLLAHNVADTEVPRMRIL</sequence>
<proteinExistence type="predicted"/>